<evidence type="ECO:0000313" key="2">
    <source>
        <dbReference type="EMBL" id="AOV98555.1"/>
    </source>
</evidence>
<gene>
    <name evidence="2" type="ORF">A9798_07635</name>
</gene>
<evidence type="ECO:0000313" key="3">
    <source>
        <dbReference type="Proteomes" id="UP000175893"/>
    </source>
</evidence>
<name>A0ABN4T4C0_9GAMM</name>
<proteinExistence type="predicted"/>
<accession>A0ABN4T4C0</accession>
<dbReference type="Proteomes" id="UP000175893">
    <property type="component" value="Chromosome"/>
</dbReference>
<evidence type="ECO:0008006" key="4">
    <source>
        <dbReference type="Google" id="ProtNLM"/>
    </source>
</evidence>
<feature type="region of interest" description="Disordered" evidence="1">
    <location>
        <begin position="18"/>
        <end position="68"/>
    </location>
</feature>
<organism evidence="2 3">
    <name type="scientific">Edwardsiella hoshinae</name>
    <dbReference type="NCBI Taxonomy" id="93378"/>
    <lineage>
        <taxon>Bacteria</taxon>
        <taxon>Pseudomonadati</taxon>
        <taxon>Pseudomonadota</taxon>
        <taxon>Gammaproteobacteria</taxon>
        <taxon>Enterobacterales</taxon>
        <taxon>Hafniaceae</taxon>
        <taxon>Edwardsiella</taxon>
    </lineage>
</organism>
<dbReference type="NCBIfam" id="NF040487">
    <property type="entry name" value="T3SS_CigR_fam"/>
    <property type="match status" value="1"/>
</dbReference>
<keyword evidence="3" id="KW-1185">Reference proteome</keyword>
<reference evidence="2 3" key="1">
    <citation type="submission" date="2016-06" db="EMBL/GenBank/DDBJ databases">
        <title>Complete genome sequence of Edwardsiella hoshinae ATCC 35051.</title>
        <authorList>
            <person name="Reichley S.R."/>
            <person name="Waldbieser G.C."/>
            <person name="Lawrence M.L."/>
            <person name="Griffin M.J."/>
        </authorList>
    </citation>
    <scope>NUCLEOTIDE SEQUENCE [LARGE SCALE GENOMIC DNA]</scope>
    <source>
        <strain evidence="2 3">ATCC 35051</strain>
    </source>
</reference>
<sequence length="153" mass="16251">MALVVLLGSGVSLPLSVSAGQGSDKSHGNGHGHGRGNIERYDTWRDLGGGRQPGNSEKGSARNQAGSVDWHDFRRQSRLLGSASYKPLPPGIAKQLAKGKPLPPGIAKQVLPARLARLLPHYPGREWIIVGKDLVSVISGSAIIAEIIRHAFD</sequence>
<dbReference type="EMBL" id="CP016043">
    <property type="protein sequence ID" value="AOV98555.1"/>
    <property type="molecule type" value="Genomic_DNA"/>
</dbReference>
<protein>
    <recommendedName>
        <fullName evidence="4">Nickel/cobalt homeostasis protein RcnB</fullName>
    </recommendedName>
</protein>
<evidence type="ECO:0000256" key="1">
    <source>
        <dbReference type="SAM" id="MobiDB-lite"/>
    </source>
</evidence>
<feature type="compositionally biased region" description="Polar residues" evidence="1">
    <location>
        <begin position="53"/>
        <end position="66"/>
    </location>
</feature>
<feature type="compositionally biased region" description="Basic and acidic residues" evidence="1">
    <location>
        <begin position="36"/>
        <end position="45"/>
    </location>
</feature>
<dbReference type="Gene3D" id="3.10.450.160">
    <property type="entry name" value="inner membrane protein cigr"/>
    <property type="match status" value="1"/>
</dbReference>